<dbReference type="OrthoDB" id="9788221at2"/>
<organism evidence="1 2">
    <name type="scientific">Acetanaerobacterium elongatum</name>
    <dbReference type="NCBI Taxonomy" id="258515"/>
    <lineage>
        <taxon>Bacteria</taxon>
        <taxon>Bacillati</taxon>
        <taxon>Bacillota</taxon>
        <taxon>Clostridia</taxon>
        <taxon>Eubacteriales</taxon>
        <taxon>Oscillospiraceae</taxon>
        <taxon>Acetanaerobacterium</taxon>
    </lineage>
</organism>
<reference evidence="1 2" key="1">
    <citation type="submission" date="2016-10" db="EMBL/GenBank/DDBJ databases">
        <authorList>
            <person name="de Groot N.N."/>
        </authorList>
    </citation>
    <scope>NUCLEOTIDE SEQUENCE [LARGE SCALE GENOMIC DNA]</scope>
    <source>
        <strain evidence="1 2">CGMCC 1.5012</strain>
    </source>
</reference>
<gene>
    <name evidence="1" type="ORF">SAMN05192585_11565</name>
</gene>
<dbReference type="PANTHER" id="PTHR13774">
    <property type="entry name" value="PHENAZINE BIOSYNTHESIS PROTEIN"/>
    <property type="match status" value="1"/>
</dbReference>
<dbReference type="STRING" id="258515.SAMN05192585_11565"/>
<name>A0A1H0A8L2_9FIRM</name>
<proteinExistence type="predicted"/>
<dbReference type="GO" id="GO:0005737">
    <property type="term" value="C:cytoplasm"/>
    <property type="evidence" value="ECO:0007669"/>
    <property type="project" value="TreeGrafter"/>
</dbReference>
<dbReference type="Gene3D" id="3.10.310.10">
    <property type="entry name" value="Diaminopimelate Epimerase, Chain A, domain 1"/>
    <property type="match status" value="2"/>
</dbReference>
<accession>A0A1H0A8L2</accession>
<dbReference type="RefSeq" id="WP_092640012.1">
    <property type="nucleotide sequence ID" value="NZ_FNID01000015.1"/>
</dbReference>
<dbReference type="PIRSF" id="PIRSF016184">
    <property type="entry name" value="PhzC_PhzF"/>
    <property type="match status" value="1"/>
</dbReference>
<protein>
    <submittedName>
        <fullName evidence="1">Phenazine biosynthesis protein PhzF family</fullName>
    </submittedName>
</protein>
<evidence type="ECO:0000313" key="1">
    <source>
        <dbReference type="EMBL" id="SDN29999.1"/>
    </source>
</evidence>
<evidence type="ECO:0000313" key="2">
    <source>
        <dbReference type="Proteomes" id="UP000199182"/>
    </source>
</evidence>
<dbReference type="AlphaFoldDB" id="A0A1H0A8L2"/>
<dbReference type="Pfam" id="PF02567">
    <property type="entry name" value="PhzC-PhzF"/>
    <property type="match status" value="1"/>
</dbReference>
<dbReference type="Proteomes" id="UP000199182">
    <property type="component" value="Unassembled WGS sequence"/>
</dbReference>
<dbReference type="GO" id="GO:0016853">
    <property type="term" value="F:isomerase activity"/>
    <property type="evidence" value="ECO:0007669"/>
    <property type="project" value="TreeGrafter"/>
</dbReference>
<dbReference type="InterPro" id="IPR003719">
    <property type="entry name" value="Phenazine_PhzF-like"/>
</dbReference>
<keyword evidence="2" id="KW-1185">Reference proteome</keyword>
<dbReference type="SUPFAM" id="SSF54506">
    <property type="entry name" value="Diaminopimelate epimerase-like"/>
    <property type="match status" value="1"/>
</dbReference>
<sequence length="292" mass="32093">MREYPYKKVDAFTSAGSLGNPAACIYLKEDQQLTHEEMLSIAVAHKYFVSEMVYCSETPSGIHLTYYSSESEVPFCGHGTIACMHSLIKNSPRLIQKPEIEIQTNLQGSLTVYNRIKEQDAVYITAPQPEYSEVAISAELAAARLGIRKEELNPQLPIKVVGAGMKTLIVPILSLATEIAITPDFEPLKQLCEENKIDIVLIFSLETAAPEFIAHTRVFPPRYGYLEDPATGSGNSAFGYYMLRQGLWNGEAAAVEQGAAGVIYNTVRLATLNNRVLFGGGAAERISGVYYL</sequence>
<dbReference type="EMBL" id="FNID01000015">
    <property type="protein sequence ID" value="SDN29999.1"/>
    <property type="molecule type" value="Genomic_DNA"/>
</dbReference>
<dbReference type="NCBIfam" id="TIGR00654">
    <property type="entry name" value="PhzF_family"/>
    <property type="match status" value="1"/>
</dbReference>